<protein>
    <recommendedName>
        <fullName evidence="3">DUF4249 domain-containing protein</fullName>
    </recommendedName>
</protein>
<dbReference type="EMBL" id="JPOS01000003">
    <property type="protein sequence ID" value="KGE89649.1"/>
    <property type="molecule type" value="Genomic_DNA"/>
</dbReference>
<dbReference type="RefSeq" id="WP_044215798.1">
    <property type="nucleotide sequence ID" value="NZ_JBKAGJ010000048.1"/>
</dbReference>
<comment type="caution">
    <text evidence="1">The sequence shown here is derived from an EMBL/GenBank/DDBJ whole genome shotgun (WGS) entry which is preliminary data.</text>
</comment>
<evidence type="ECO:0000313" key="1">
    <source>
        <dbReference type="EMBL" id="KGE89649.1"/>
    </source>
</evidence>
<accession>A0A098SAS9</accession>
<dbReference type="Pfam" id="PF14054">
    <property type="entry name" value="DUF4249"/>
    <property type="match status" value="1"/>
</dbReference>
<dbReference type="Proteomes" id="UP000029736">
    <property type="component" value="Unassembled WGS sequence"/>
</dbReference>
<proteinExistence type="predicted"/>
<gene>
    <name evidence="1" type="ORF">IX84_01020</name>
</gene>
<dbReference type="STRING" id="1524460.IX84_01020"/>
<dbReference type="PROSITE" id="PS51257">
    <property type="entry name" value="PROKAR_LIPOPROTEIN"/>
    <property type="match status" value="1"/>
</dbReference>
<dbReference type="AlphaFoldDB" id="A0A098SAS9"/>
<dbReference type="InterPro" id="IPR025345">
    <property type="entry name" value="DUF4249"/>
</dbReference>
<dbReference type="OrthoDB" id="878431at2"/>
<organism evidence="1 2">
    <name type="scientific">Phaeodactylibacter xiamenensis</name>
    <dbReference type="NCBI Taxonomy" id="1524460"/>
    <lineage>
        <taxon>Bacteria</taxon>
        <taxon>Pseudomonadati</taxon>
        <taxon>Bacteroidota</taxon>
        <taxon>Saprospiria</taxon>
        <taxon>Saprospirales</taxon>
        <taxon>Haliscomenobacteraceae</taxon>
        <taxon>Phaeodactylibacter</taxon>
    </lineage>
</organism>
<evidence type="ECO:0008006" key="3">
    <source>
        <dbReference type="Google" id="ProtNLM"/>
    </source>
</evidence>
<name>A0A098SAS9_9BACT</name>
<reference evidence="1 2" key="1">
    <citation type="journal article" date="2014" name="Int. J. Syst. Evol. Microbiol.">
        <title>Phaeodactylibacter xiamenensis gen. nov., sp. nov., a member of the family Saprospiraceae isolated from the marine alga Phaeodactylum tricornutum.</title>
        <authorList>
            <person name="Chen Z.Jr."/>
            <person name="Lei X."/>
            <person name="Lai Q."/>
            <person name="Li Y."/>
            <person name="Zhang B."/>
            <person name="Zhang J."/>
            <person name="Zhang H."/>
            <person name="Yang L."/>
            <person name="Zheng W."/>
            <person name="Tian Y."/>
            <person name="Yu Z."/>
            <person name="Xu H.Jr."/>
            <person name="Zheng T."/>
        </authorList>
    </citation>
    <scope>NUCLEOTIDE SEQUENCE [LARGE SCALE GENOMIC DNA]</scope>
    <source>
        <strain evidence="1 2">KD52</strain>
    </source>
</reference>
<evidence type="ECO:0000313" key="2">
    <source>
        <dbReference type="Proteomes" id="UP000029736"/>
    </source>
</evidence>
<sequence length="314" mass="36526">MSIQKGVFPIFLAGSILMSCTKPLDLPLDEENAQELILSCFFTSDNFEAYLTKFRSILQPEAIPEEDAIIELWHQHQLMDTLSYQGSGRYRYTGSNLVSGELYQLLVKTDYHEVQASAILPPAKVEIDHATYFFVESADGNEYIDINLHFFDPDSEKNYYEFVILHPFYDELKDSTYLSYLHDIAIPDAVLNREGDLVYAPSSFVFSDELINGGPYEMQLRFEHSSVSGNRWIKGKYRNNQSEYYLIFRTVSEDYYRFRKSWFRHRHNQSTDNQFDNELQLLFGAEPFTLFSNVSNGFGIFAGYHEGIFPIHEQ</sequence>
<keyword evidence="2" id="KW-1185">Reference proteome</keyword>